<dbReference type="AlphaFoldDB" id="A0A6J4JJC8"/>
<feature type="non-terminal residue" evidence="2">
    <location>
        <position position="94"/>
    </location>
</feature>
<dbReference type="EMBL" id="CADCTB010000222">
    <property type="protein sequence ID" value="CAA9278558.1"/>
    <property type="molecule type" value="Genomic_DNA"/>
</dbReference>
<feature type="non-terminal residue" evidence="2">
    <location>
        <position position="1"/>
    </location>
</feature>
<feature type="compositionally biased region" description="Low complexity" evidence="1">
    <location>
        <begin position="30"/>
        <end position="50"/>
    </location>
</feature>
<proteinExistence type="predicted"/>
<evidence type="ECO:0000313" key="2">
    <source>
        <dbReference type="EMBL" id="CAA9278558.1"/>
    </source>
</evidence>
<gene>
    <name evidence="2" type="ORF">AVDCRST_MAG10-3748</name>
</gene>
<reference evidence="2" key="1">
    <citation type="submission" date="2020-02" db="EMBL/GenBank/DDBJ databases">
        <authorList>
            <person name="Meier V. D."/>
        </authorList>
    </citation>
    <scope>NUCLEOTIDE SEQUENCE</scope>
    <source>
        <strain evidence="2">AVDCRST_MAG10</strain>
    </source>
</reference>
<accession>A0A6J4JJC8</accession>
<feature type="compositionally biased region" description="Low complexity" evidence="1">
    <location>
        <begin position="68"/>
        <end position="86"/>
    </location>
</feature>
<feature type="compositionally biased region" description="Basic residues" evidence="1">
    <location>
        <begin position="58"/>
        <end position="67"/>
    </location>
</feature>
<organism evidence="2">
    <name type="scientific">uncultured Acidimicrobiales bacterium</name>
    <dbReference type="NCBI Taxonomy" id="310071"/>
    <lineage>
        <taxon>Bacteria</taxon>
        <taxon>Bacillati</taxon>
        <taxon>Actinomycetota</taxon>
        <taxon>Acidimicrobiia</taxon>
        <taxon>Acidimicrobiales</taxon>
        <taxon>environmental samples</taxon>
    </lineage>
</organism>
<name>A0A6J4JJC8_9ACTN</name>
<feature type="region of interest" description="Disordered" evidence="1">
    <location>
        <begin position="1"/>
        <end position="94"/>
    </location>
</feature>
<sequence length="94" mass="10178">WIETRPRSCSPSSHPRRWPFRPSRLTTTWRRSGAFGAGSSSRTCPSSTSRVGAARTGRSAHRARPSRSRSAAAARPPSPSSPRTRPNTTGATPH</sequence>
<evidence type="ECO:0000256" key="1">
    <source>
        <dbReference type="SAM" id="MobiDB-lite"/>
    </source>
</evidence>
<protein>
    <submittedName>
        <fullName evidence="2">Uncharacterized protein</fullName>
    </submittedName>
</protein>